<evidence type="ECO:0000313" key="17">
    <source>
        <dbReference type="EMBL" id="RWR73672.1"/>
    </source>
</evidence>
<dbReference type="InterPro" id="IPR056442">
    <property type="entry name" value="GINT1_N"/>
</dbReference>
<evidence type="ECO:0000256" key="7">
    <source>
        <dbReference type="ARBA" id="ARBA00022692"/>
    </source>
</evidence>
<dbReference type="Proteomes" id="UP000283530">
    <property type="component" value="Unassembled WGS sequence"/>
</dbReference>
<keyword evidence="12" id="KW-0464">Manganese</keyword>
<evidence type="ECO:0000256" key="8">
    <source>
        <dbReference type="ARBA" id="ARBA00022723"/>
    </source>
</evidence>
<accession>A0A443N573</accession>
<evidence type="ECO:0000256" key="10">
    <source>
        <dbReference type="ARBA" id="ARBA00023136"/>
    </source>
</evidence>
<dbReference type="STRING" id="337451.A0A443N573"/>
<evidence type="ECO:0000256" key="14">
    <source>
        <dbReference type="SAM" id="Phobius"/>
    </source>
</evidence>
<evidence type="ECO:0000256" key="5">
    <source>
        <dbReference type="ARBA" id="ARBA00008700"/>
    </source>
</evidence>
<reference evidence="17 18" key="1">
    <citation type="journal article" date="2019" name="Nat. Plants">
        <title>Stout camphor tree genome fills gaps in understanding of flowering plant genome evolution.</title>
        <authorList>
            <person name="Chaw S.M."/>
            <person name="Liu Y.C."/>
            <person name="Wu Y.W."/>
            <person name="Wang H.Y."/>
            <person name="Lin C.I."/>
            <person name="Wu C.S."/>
            <person name="Ke H.M."/>
            <person name="Chang L.Y."/>
            <person name="Hsu C.Y."/>
            <person name="Yang H.T."/>
            <person name="Sudianto E."/>
            <person name="Hsu M.H."/>
            <person name="Wu K.P."/>
            <person name="Wang L.N."/>
            <person name="Leebens-Mack J.H."/>
            <person name="Tsai I.J."/>
        </authorList>
    </citation>
    <scope>NUCLEOTIDE SEQUENCE [LARGE SCALE GENOMIC DNA]</scope>
    <source>
        <strain evidence="18">cv. Chaw 1501</strain>
        <tissue evidence="17">Young leaves</tissue>
    </source>
</reference>
<dbReference type="InterPro" id="IPR004263">
    <property type="entry name" value="Exostosin"/>
</dbReference>
<comment type="caution">
    <text evidence="17">The sequence shown here is derived from an EMBL/GenBank/DDBJ whole genome shotgun (WGS) entry which is preliminary data.</text>
</comment>
<comment type="similarity">
    <text evidence="5">Belongs to the glycosyltransferase 64 family.</text>
</comment>
<feature type="transmembrane region" description="Helical" evidence="14">
    <location>
        <begin position="75"/>
        <end position="100"/>
    </location>
</feature>
<gene>
    <name evidence="17" type="ORF">CKAN_00197400</name>
</gene>
<feature type="transmembrane region" description="Helical" evidence="14">
    <location>
        <begin position="431"/>
        <end position="459"/>
    </location>
</feature>
<protein>
    <recommendedName>
        <fullName evidence="13">Glucosamine inositolphosphorylceramide transferase 1</fullName>
    </recommendedName>
</protein>
<dbReference type="GO" id="GO:0016757">
    <property type="term" value="F:glycosyltransferase activity"/>
    <property type="evidence" value="ECO:0007669"/>
    <property type="project" value="InterPro"/>
</dbReference>
<dbReference type="InterPro" id="IPR029044">
    <property type="entry name" value="Nucleotide-diphossugar_trans"/>
</dbReference>
<keyword evidence="8" id="KW-0479">Metal-binding</keyword>
<dbReference type="SUPFAM" id="SSF75005">
    <property type="entry name" value="Arabinanase/levansucrase/invertase"/>
    <property type="match status" value="1"/>
</dbReference>
<feature type="domain" description="Glucosamine inositolphosphorylceramide transferase 1 N-terminal" evidence="16">
    <location>
        <begin position="117"/>
        <end position="420"/>
    </location>
</feature>
<name>A0A443N573_9MAGN</name>
<evidence type="ECO:0000259" key="15">
    <source>
        <dbReference type="Pfam" id="PF09258"/>
    </source>
</evidence>
<dbReference type="Gene3D" id="3.90.550.10">
    <property type="entry name" value="Spore Coat Polysaccharide Biosynthesis Protein SpsA, Chain A"/>
    <property type="match status" value="1"/>
</dbReference>
<comment type="pathway">
    <text evidence="4">Lipid metabolism.</text>
</comment>
<sequence>MNLIPSRDMRCNLKFQFYIETVAPTKNAIASTFWVVGMGKKGLRTSICRVLGFGECCNMSLWCGFRWRWNHSFRVLYLPSSFFFFIGSFLALSVIGFAFVRLMVSPFGRPNSGSFGCQCDGEGAWAIGVFYGKTPFSLLPIELVNRRDDSSAAWPVANPVFTCASVTDVGYPSNFVADPFLYVQGYTLYLFFETKNSITMQGDIGVARSVDQGATWEYLGIALDEEWHLSYPYVFSYLGKIYMMPEGNQRGDLRLYRATKFPLQWTLEKVLIRRPLVDASMIQYEGYHWLFASDFTRFGTEKNAELEIWYSSSPLGPWKQHKRNPIHKSNRSVGSRNAGRPFIYEGHLYRMGQDCGQTYGRRVRIFKVEKLTIEDYGEVEVPLGFYESKKGRNAWNGARYHHLDAQQLPSGDWIAVMDGDRVPSGDSQWRFMLGCAAVLCLFALVMSTGFLLGVINCVLPPSWCMTSSRRNDTLWFWARPQFNLKVRRSFSCLHRCSAAVRARVTLSRCSGVSVICLLCVVGMVLVCVAVHFLFGGHGVEEAYVYKGHYSQFTILTMTYEARLWNLKLYIKHYSRCPSVREIVVVWNKGNPPDPDDFDSAVPVRVRVEEHNSLNNRFKVDPLIVTRAVLELDDDIMMTCNDVERAFWVWREHPERIVGFYPRLLEGNPLKYRDERYARKRKSYNAILTGAAFIDSEFAFKRYWSEEAREGRALVNHFFNCEDMLMNFLYSNSSLSRTVQYVHPAWAIDTSKLSGAAISRNTQKHYEVRTNCLSKFMAMYGPLPAQKWGFHGREDGWDI</sequence>
<evidence type="ECO:0000256" key="12">
    <source>
        <dbReference type="ARBA" id="ARBA00023211"/>
    </source>
</evidence>
<dbReference type="Pfam" id="PF24793">
    <property type="entry name" value="GINT1_N"/>
    <property type="match status" value="1"/>
</dbReference>
<dbReference type="PANTHER" id="PTHR48261:SF6">
    <property type="entry name" value="GLYCOSYLTRANSFERASE FAMILY PROTEIN"/>
    <property type="match status" value="1"/>
</dbReference>
<dbReference type="SUPFAM" id="SSF53448">
    <property type="entry name" value="Nucleotide-diphospho-sugar transferases"/>
    <property type="match status" value="1"/>
</dbReference>
<evidence type="ECO:0000256" key="6">
    <source>
        <dbReference type="ARBA" id="ARBA00022679"/>
    </source>
</evidence>
<dbReference type="OrthoDB" id="5954868at2759"/>
<evidence type="ECO:0000256" key="9">
    <source>
        <dbReference type="ARBA" id="ARBA00022989"/>
    </source>
</evidence>
<proteinExistence type="inferred from homology"/>
<evidence type="ECO:0000313" key="18">
    <source>
        <dbReference type="Proteomes" id="UP000283530"/>
    </source>
</evidence>
<dbReference type="Pfam" id="PF09258">
    <property type="entry name" value="Glyco_transf_64"/>
    <property type="match status" value="1"/>
</dbReference>
<dbReference type="GO" id="GO:0016020">
    <property type="term" value="C:membrane"/>
    <property type="evidence" value="ECO:0007669"/>
    <property type="project" value="UniProtKB-SubCell"/>
</dbReference>
<dbReference type="FunFam" id="3.90.550.10:FF:000095">
    <property type="entry name" value="Glycosyltransferase family protein 64 protein C5"/>
    <property type="match status" value="1"/>
</dbReference>
<keyword evidence="9 14" id="KW-1133">Transmembrane helix</keyword>
<dbReference type="GO" id="GO:0046872">
    <property type="term" value="F:metal ion binding"/>
    <property type="evidence" value="ECO:0007669"/>
    <property type="project" value="UniProtKB-KW"/>
</dbReference>
<dbReference type="InterPro" id="IPR015338">
    <property type="entry name" value="GT64_dom"/>
</dbReference>
<evidence type="ECO:0000256" key="4">
    <source>
        <dbReference type="ARBA" id="ARBA00005189"/>
    </source>
</evidence>
<dbReference type="AlphaFoldDB" id="A0A443N573"/>
<evidence type="ECO:0000256" key="1">
    <source>
        <dbReference type="ARBA" id="ARBA00001936"/>
    </source>
</evidence>
<organism evidence="17 18">
    <name type="scientific">Cinnamomum micranthum f. kanehirae</name>
    <dbReference type="NCBI Taxonomy" id="337451"/>
    <lineage>
        <taxon>Eukaryota</taxon>
        <taxon>Viridiplantae</taxon>
        <taxon>Streptophyta</taxon>
        <taxon>Embryophyta</taxon>
        <taxon>Tracheophyta</taxon>
        <taxon>Spermatophyta</taxon>
        <taxon>Magnoliopsida</taxon>
        <taxon>Magnoliidae</taxon>
        <taxon>Laurales</taxon>
        <taxon>Lauraceae</taxon>
        <taxon>Cinnamomum</taxon>
    </lineage>
</organism>
<evidence type="ECO:0000256" key="11">
    <source>
        <dbReference type="ARBA" id="ARBA00023157"/>
    </source>
</evidence>
<evidence type="ECO:0000259" key="16">
    <source>
        <dbReference type="Pfam" id="PF24793"/>
    </source>
</evidence>
<dbReference type="EMBL" id="QPKB01000001">
    <property type="protein sequence ID" value="RWR73672.1"/>
    <property type="molecule type" value="Genomic_DNA"/>
</dbReference>
<evidence type="ECO:0000256" key="3">
    <source>
        <dbReference type="ARBA" id="ARBA00004991"/>
    </source>
</evidence>
<dbReference type="PANTHER" id="PTHR48261">
    <property type="entry name" value="ACETYLGLUCOSAMINYLTRANSFERASE"/>
    <property type="match status" value="1"/>
</dbReference>
<keyword evidence="7 14" id="KW-0812">Transmembrane</keyword>
<feature type="transmembrane region" description="Helical" evidence="14">
    <location>
        <begin position="511"/>
        <end position="534"/>
    </location>
</feature>
<dbReference type="FunFam" id="2.115.10.20:FF:000004">
    <property type="entry name" value="Glucosamine inositolphosphorylceramide transferase 1"/>
    <property type="match status" value="1"/>
</dbReference>
<comment type="subcellular location">
    <subcellularLocation>
        <location evidence="2">Membrane</location>
        <topology evidence="2">Multi-pass membrane protein</topology>
    </subcellularLocation>
</comment>
<comment type="pathway">
    <text evidence="3">Sphingolipid metabolism.</text>
</comment>
<dbReference type="InterPro" id="IPR023296">
    <property type="entry name" value="Glyco_hydro_beta-prop_sf"/>
</dbReference>
<keyword evidence="11" id="KW-1015">Disulfide bond</keyword>
<dbReference type="Gene3D" id="2.115.10.20">
    <property type="entry name" value="Glycosyl hydrolase domain, family 43"/>
    <property type="match status" value="1"/>
</dbReference>
<keyword evidence="18" id="KW-1185">Reference proteome</keyword>
<evidence type="ECO:0000256" key="13">
    <source>
        <dbReference type="ARBA" id="ARBA00069035"/>
    </source>
</evidence>
<comment type="cofactor">
    <cofactor evidence="1">
        <name>Mn(2+)</name>
        <dbReference type="ChEBI" id="CHEBI:29035"/>
    </cofactor>
</comment>
<evidence type="ECO:0000256" key="2">
    <source>
        <dbReference type="ARBA" id="ARBA00004141"/>
    </source>
</evidence>
<feature type="domain" description="Glycosyl transferase 64" evidence="15">
    <location>
        <begin position="552"/>
        <end position="785"/>
    </location>
</feature>
<keyword evidence="10 14" id="KW-0472">Membrane</keyword>
<keyword evidence="6 17" id="KW-0808">Transferase</keyword>